<dbReference type="AlphaFoldDB" id="A0A369MR26"/>
<evidence type="ECO:0000313" key="4">
    <source>
        <dbReference type="Proteomes" id="UP000253752"/>
    </source>
</evidence>
<feature type="region of interest" description="Disordered" evidence="1">
    <location>
        <begin position="51"/>
        <end position="71"/>
    </location>
</feature>
<dbReference type="Proteomes" id="UP000253915">
    <property type="component" value="Unassembled WGS sequence"/>
</dbReference>
<evidence type="ECO:0000313" key="2">
    <source>
        <dbReference type="EMBL" id="RDB75619.1"/>
    </source>
</evidence>
<proteinExistence type="predicted"/>
<gene>
    <name evidence="3" type="ORF">C1853_13235</name>
    <name evidence="2" type="ORF">C1872_13870</name>
</gene>
<dbReference type="Proteomes" id="UP000253752">
    <property type="component" value="Unassembled WGS sequence"/>
</dbReference>
<reference evidence="4 5" key="1">
    <citation type="journal article" date="2018" name="Elife">
        <title>Discovery and characterization of a prevalent human gut bacterial enzyme sufficient for the inactivation of a family of plant toxins.</title>
        <authorList>
            <person name="Koppel N."/>
            <person name="Bisanz J.E."/>
            <person name="Pandelia M.E."/>
            <person name="Turnbaugh P.J."/>
            <person name="Balskus E.P."/>
        </authorList>
    </citation>
    <scope>NUCLEOTIDE SEQUENCE [LARGE SCALE GENOMIC DNA]</scope>
    <source>
        <strain evidence="3 5">16A</strain>
        <strain evidence="2 4">MR1 #12</strain>
    </source>
</reference>
<protein>
    <submittedName>
        <fullName evidence="2">Uncharacterized protein</fullName>
    </submittedName>
</protein>
<dbReference type="EMBL" id="PPUQ01000024">
    <property type="protein sequence ID" value="RDC35062.1"/>
    <property type="molecule type" value="Genomic_DNA"/>
</dbReference>
<dbReference type="EMBL" id="PPTX01000027">
    <property type="protein sequence ID" value="RDB75619.1"/>
    <property type="molecule type" value="Genomic_DNA"/>
</dbReference>
<accession>A0A369MR26</accession>
<organism evidence="2 4">
    <name type="scientific">Eggerthella lenta</name>
    <name type="common">Eubacterium lentum</name>
    <dbReference type="NCBI Taxonomy" id="84112"/>
    <lineage>
        <taxon>Bacteria</taxon>
        <taxon>Bacillati</taxon>
        <taxon>Actinomycetota</taxon>
        <taxon>Coriobacteriia</taxon>
        <taxon>Eggerthellales</taxon>
        <taxon>Eggerthellaceae</taxon>
        <taxon>Eggerthella</taxon>
    </lineage>
</organism>
<evidence type="ECO:0000313" key="5">
    <source>
        <dbReference type="Proteomes" id="UP000253915"/>
    </source>
</evidence>
<comment type="caution">
    <text evidence="2">The sequence shown here is derived from an EMBL/GenBank/DDBJ whole genome shotgun (WGS) entry which is preliminary data.</text>
</comment>
<name>A0A369MR26_EGGLN</name>
<evidence type="ECO:0000313" key="3">
    <source>
        <dbReference type="EMBL" id="RDC35062.1"/>
    </source>
</evidence>
<dbReference type="RefSeq" id="WP_035586669.1">
    <property type="nucleotide sequence ID" value="NZ_CABMOO010000023.1"/>
</dbReference>
<evidence type="ECO:0000256" key="1">
    <source>
        <dbReference type="SAM" id="MobiDB-lite"/>
    </source>
</evidence>
<sequence>MNLSAGHIPDSLNRIVEAADDLFAPYGDEADVYVVESILHREIGRMALQARSGAIRPPRPEKGASPACSADRNDSGLLIEAIAERSALLIAGLGGDAASNIEAAIHNVIARRGASSRRAVGIRSVGKTEGRQGFPNSP</sequence>